<comment type="caution">
    <text evidence="9">The sequence shown here is derived from an EMBL/GenBank/DDBJ whole genome shotgun (WGS) entry which is preliminary data.</text>
</comment>
<dbReference type="Gene3D" id="2.30.40.10">
    <property type="entry name" value="Urease, subunit C, domain 1"/>
    <property type="match status" value="1"/>
</dbReference>
<gene>
    <name evidence="9" type="ORF">DFQ12_0324</name>
</gene>
<accession>A0A420BFK9</accession>
<feature type="binding site" evidence="7">
    <location>
        <position position="197"/>
    </location>
    <ligand>
        <name>Zn(2+)</name>
        <dbReference type="ChEBI" id="CHEBI:29105"/>
    </ligand>
</feature>
<evidence type="ECO:0000256" key="6">
    <source>
        <dbReference type="PIRSR" id="PIRSR038994-1"/>
    </source>
</evidence>
<name>A0A420BFK9_SPHD1</name>
<keyword evidence="4 5" id="KW-0119">Carbohydrate metabolism</keyword>
<dbReference type="PANTHER" id="PTHR11113:SF14">
    <property type="entry name" value="N-ACETYLGLUCOSAMINE-6-PHOSPHATE DEACETYLASE"/>
    <property type="match status" value="1"/>
</dbReference>
<keyword evidence="3 5" id="KW-0378">Hydrolase</keyword>
<dbReference type="GO" id="GO:0006046">
    <property type="term" value="P:N-acetylglucosamine catabolic process"/>
    <property type="evidence" value="ECO:0007669"/>
    <property type="project" value="TreeGrafter"/>
</dbReference>
<dbReference type="FunFam" id="3.20.20.140:FF:000004">
    <property type="entry name" value="N-acetylglucosamine-6-phosphate deacetylase"/>
    <property type="match status" value="1"/>
</dbReference>
<dbReference type="Pfam" id="PF01979">
    <property type="entry name" value="Amidohydro_1"/>
    <property type="match status" value="1"/>
</dbReference>
<evidence type="ECO:0000256" key="3">
    <source>
        <dbReference type="ARBA" id="ARBA00022801"/>
    </source>
</evidence>
<dbReference type="PANTHER" id="PTHR11113">
    <property type="entry name" value="N-ACETYLGLUCOSAMINE-6-PHOSPHATE DEACETYLASE"/>
    <property type="match status" value="1"/>
</dbReference>
<evidence type="ECO:0000256" key="4">
    <source>
        <dbReference type="ARBA" id="ARBA00023277"/>
    </source>
</evidence>
<dbReference type="InterPro" id="IPR003764">
    <property type="entry name" value="GlcNAc_6-P_deAcase"/>
</dbReference>
<dbReference type="InterPro" id="IPR006680">
    <property type="entry name" value="Amidohydro-rel"/>
</dbReference>
<dbReference type="Gene3D" id="3.20.20.140">
    <property type="entry name" value="Metal-dependent hydrolases"/>
    <property type="match status" value="1"/>
</dbReference>
<sequence>MLTITNANIITPNRIIENGTVRIAEGKIVDIATQRVSADEQSGEWLDAEGLFLSPGFIDIHVHGGGGADFMDNTVDAFLKVAQTHVRYGTTAMLPTTLTSEPSELLALFDTYMEALSRNVHGSRFLGLHLEGPYFAMNQRGAQDPRYIRNPDPNEYLPILEQYHHLIARWSAAPELPGALDFGQKVHDYGILLALAHTDAIYEEILPAVEHGYRLATHLYSGMSGMTRRNAYRYAGAIESCLLLDAIDVEIIADGVHLPEPFLKLIHKIKGDDKIILITDAMRAAGMPEGKSILGSLTGGTEVIVEDGVAKLPDYSSFAGSVATADRLIRTMINMAGLDLITAIKMMTLNPARLLGCDDRMGAIDIGKDADIVLFDQDIRVHYTFISGKLCYKN</sequence>
<evidence type="ECO:0000259" key="8">
    <source>
        <dbReference type="Pfam" id="PF01979"/>
    </source>
</evidence>
<evidence type="ECO:0000256" key="1">
    <source>
        <dbReference type="ARBA" id="ARBA00010716"/>
    </source>
</evidence>
<comment type="similarity">
    <text evidence="1 5">Belongs to the metallo-dependent hydrolases superfamily. NagA family.</text>
</comment>
<dbReference type="GO" id="GO:0008448">
    <property type="term" value="F:N-acetylglucosamine-6-phosphate deacetylase activity"/>
    <property type="evidence" value="ECO:0007669"/>
    <property type="project" value="InterPro"/>
</dbReference>
<dbReference type="EMBL" id="RAPY01000001">
    <property type="protein sequence ID" value="RKE55492.1"/>
    <property type="molecule type" value="Genomic_DNA"/>
</dbReference>
<proteinExistence type="inferred from homology"/>
<comment type="cofactor">
    <cofactor evidence="7">
        <name>a divalent metal cation</name>
        <dbReference type="ChEBI" id="CHEBI:60240"/>
    </cofactor>
    <text evidence="7">Binds 1 divalent metal cation per subunit.</text>
</comment>
<dbReference type="CDD" id="cd00854">
    <property type="entry name" value="NagA"/>
    <property type="match status" value="1"/>
</dbReference>
<dbReference type="SUPFAM" id="SSF51338">
    <property type="entry name" value="Composite domain of metallo-dependent hydrolases"/>
    <property type="match status" value="1"/>
</dbReference>
<dbReference type="OrthoDB" id="9776488at2"/>
<dbReference type="Proteomes" id="UP000286246">
    <property type="component" value="Unassembled WGS sequence"/>
</dbReference>
<evidence type="ECO:0000256" key="7">
    <source>
        <dbReference type="PIRSR" id="PIRSR038994-3"/>
    </source>
</evidence>
<organism evidence="9 10">
    <name type="scientific">Sphingobacterium detergens</name>
    <dbReference type="NCBI Taxonomy" id="1145106"/>
    <lineage>
        <taxon>Bacteria</taxon>
        <taxon>Pseudomonadati</taxon>
        <taxon>Bacteroidota</taxon>
        <taxon>Sphingobacteriia</taxon>
        <taxon>Sphingobacteriales</taxon>
        <taxon>Sphingobacteriaceae</taxon>
        <taxon>Sphingobacterium</taxon>
    </lineage>
</organism>
<dbReference type="RefSeq" id="WP_120257272.1">
    <property type="nucleotide sequence ID" value="NZ_RAPY01000001.1"/>
</dbReference>
<feature type="binding site" evidence="7">
    <location>
        <position position="131"/>
    </location>
    <ligand>
        <name>Zn(2+)</name>
        <dbReference type="ChEBI" id="CHEBI:29105"/>
    </ligand>
</feature>
<evidence type="ECO:0000313" key="10">
    <source>
        <dbReference type="Proteomes" id="UP000286246"/>
    </source>
</evidence>
<evidence type="ECO:0000256" key="5">
    <source>
        <dbReference type="PIRNR" id="PIRNR038994"/>
    </source>
</evidence>
<dbReference type="InterPro" id="IPR011059">
    <property type="entry name" value="Metal-dep_hydrolase_composite"/>
</dbReference>
<dbReference type="AlphaFoldDB" id="A0A420BFK9"/>
<dbReference type="PIRSF" id="PIRSF038994">
    <property type="entry name" value="NagA"/>
    <property type="match status" value="1"/>
</dbReference>
<feature type="active site" description="Proton donor/acceptor" evidence="6">
    <location>
        <position position="280"/>
    </location>
</feature>
<protein>
    <submittedName>
        <fullName evidence="9">N-acetylglucosamine-6-phosphate deacetylase</fullName>
    </submittedName>
</protein>
<keyword evidence="10" id="KW-1185">Reference proteome</keyword>
<dbReference type="InterPro" id="IPR032466">
    <property type="entry name" value="Metal_Hydrolase"/>
</dbReference>
<evidence type="ECO:0000313" key="9">
    <source>
        <dbReference type="EMBL" id="RKE55492.1"/>
    </source>
</evidence>
<feature type="domain" description="Amidohydrolase-related" evidence="8">
    <location>
        <begin position="52"/>
        <end position="390"/>
    </location>
</feature>
<dbReference type="GO" id="GO:0046872">
    <property type="term" value="F:metal ion binding"/>
    <property type="evidence" value="ECO:0007669"/>
    <property type="project" value="UniProtKB-KW"/>
</dbReference>
<feature type="binding site" evidence="7">
    <location>
        <position position="218"/>
    </location>
    <ligand>
        <name>Zn(2+)</name>
        <dbReference type="ChEBI" id="CHEBI:29105"/>
    </ligand>
</feature>
<reference evidence="9 10" key="1">
    <citation type="submission" date="2018-09" db="EMBL/GenBank/DDBJ databases">
        <title>Genomic Encyclopedia of Type Strains, Phase III (KMG-III): the genomes of soil and plant-associated and newly described type strains.</title>
        <authorList>
            <person name="Whitman W."/>
        </authorList>
    </citation>
    <scope>NUCLEOTIDE SEQUENCE [LARGE SCALE GENOMIC DNA]</scope>
    <source>
        <strain evidence="9 10">CECT 7938</strain>
    </source>
</reference>
<evidence type="ECO:0000256" key="2">
    <source>
        <dbReference type="ARBA" id="ARBA00022723"/>
    </source>
</evidence>
<dbReference type="SUPFAM" id="SSF51556">
    <property type="entry name" value="Metallo-dependent hydrolases"/>
    <property type="match status" value="1"/>
</dbReference>
<dbReference type="NCBIfam" id="TIGR00221">
    <property type="entry name" value="nagA"/>
    <property type="match status" value="1"/>
</dbReference>
<keyword evidence="2 7" id="KW-0479">Metal-binding</keyword>